<keyword evidence="2" id="KW-1185">Reference proteome</keyword>
<reference evidence="1 2" key="1">
    <citation type="submission" date="2013-07" db="EMBL/GenBank/DDBJ databases">
        <title>Thalassospira permensis NBRC 106175 Genome Sequencing.</title>
        <authorList>
            <person name="Lai Q."/>
            <person name="Shao Z."/>
        </authorList>
    </citation>
    <scope>NUCLEOTIDE SEQUENCE [LARGE SCALE GENOMIC DNA]</scope>
    <source>
        <strain evidence="1 2">NBRC 106175</strain>
    </source>
</reference>
<comment type="caution">
    <text evidence="1">The sequence shown here is derived from an EMBL/GenBank/DDBJ whole genome shotgun (WGS) entry which is preliminary data.</text>
</comment>
<protein>
    <submittedName>
        <fullName evidence="1">Uncharacterized protein</fullName>
    </submittedName>
</protein>
<dbReference type="EMBL" id="AUNC01000045">
    <property type="protein sequence ID" value="KEO52399.1"/>
    <property type="molecule type" value="Genomic_DNA"/>
</dbReference>
<evidence type="ECO:0000313" key="2">
    <source>
        <dbReference type="Proteomes" id="UP000027463"/>
    </source>
</evidence>
<gene>
    <name evidence="1" type="ORF">SMB34_07110</name>
</gene>
<organism evidence="1 2">
    <name type="scientific">Thalassospira permensis NBRC 106175</name>
    <dbReference type="NCBI Taxonomy" id="1353532"/>
    <lineage>
        <taxon>Bacteria</taxon>
        <taxon>Pseudomonadati</taxon>
        <taxon>Pseudomonadota</taxon>
        <taxon>Alphaproteobacteria</taxon>
        <taxon>Rhodospirillales</taxon>
        <taxon>Thalassospiraceae</taxon>
        <taxon>Thalassospira</taxon>
    </lineage>
</organism>
<name>A0ABR4TJM4_9PROT</name>
<proteinExistence type="predicted"/>
<dbReference type="Proteomes" id="UP000027463">
    <property type="component" value="Unassembled WGS sequence"/>
</dbReference>
<accession>A0ABR4TJM4</accession>
<evidence type="ECO:0000313" key="1">
    <source>
        <dbReference type="EMBL" id="KEO52399.1"/>
    </source>
</evidence>
<sequence>MCKPAMRDTRVFGLASGPVVAVILHSDIATGAKPDY</sequence>